<dbReference type="GO" id="GO:0031425">
    <property type="term" value="P:chloroplast RNA processing"/>
    <property type="evidence" value="ECO:0000318"/>
    <property type="project" value="GO_Central"/>
</dbReference>
<feature type="repeat" description="PPR" evidence="10">
    <location>
        <begin position="267"/>
        <end position="301"/>
    </location>
</feature>
<evidence type="ECO:0000256" key="5">
    <source>
        <dbReference type="ARBA" id="ARBA00022664"/>
    </source>
</evidence>
<keyword evidence="7" id="KW-0810">Translation regulation</keyword>
<evidence type="ECO:0000256" key="2">
    <source>
        <dbReference type="ARBA" id="ARBA00007626"/>
    </source>
</evidence>
<dbReference type="Gramene" id="TraesCS6B02G332800.1">
    <property type="protein sequence ID" value="TraesCS6B02G332800.1"/>
    <property type="gene ID" value="TraesCS6B02G332800"/>
</dbReference>
<accession>A0A3B6PPM7</accession>
<dbReference type="Pfam" id="PF13041">
    <property type="entry name" value="PPR_2"/>
    <property type="match status" value="2"/>
</dbReference>
<evidence type="ECO:0000256" key="9">
    <source>
        <dbReference type="ARBA" id="ARBA00023187"/>
    </source>
</evidence>
<dbReference type="STRING" id="4565.A0A3B6PPM7"/>
<feature type="region of interest" description="Disordered" evidence="11">
    <location>
        <begin position="1"/>
        <end position="49"/>
    </location>
</feature>
<evidence type="ECO:0000313" key="13">
    <source>
        <dbReference type="Proteomes" id="UP000019116"/>
    </source>
</evidence>
<comment type="subcellular location">
    <subcellularLocation>
        <location evidence="1">Plastid</location>
        <location evidence="1">Chloroplast</location>
    </subcellularLocation>
</comment>
<dbReference type="SMR" id="A0A3B6PPM7"/>
<dbReference type="PANTHER" id="PTHR47874">
    <property type="entry name" value="EXPRESSED PROTEIN"/>
    <property type="match status" value="1"/>
</dbReference>
<dbReference type="Pfam" id="PF13812">
    <property type="entry name" value="PPR_3"/>
    <property type="match status" value="2"/>
</dbReference>
<dbReference type="PROSITE" id="PS51375">
    <property type="entry name" value="PPR"/>
    <property type="match status" value="7"/>
</dbReference>
<feature type="repeat" description="PPR" evidence="10">
    <location>
        <begin position="232"/>
        <end position="266"/>
    </location>
</feature>
<dbReference type="InterPro" id="IPR011990">
    <property type="entry name" value="TPR-like_helical_dom_sf"/>
</dbReference>
<dbReference type="Gramene" id="TraesCS6B03G0943600.1">
    <property type="protein sequence ID" value="TraesCS6B03G0943600.1.CDS"/>
    <property type="gene ID" value="TraesCS6B03G0943600"/>
</dbReference>
<evidence type="ECO:0000256" key="4">
    <source>
        <dbReference type="ARBA" id="ARBA00022640"/>
    </source>
</evidence>
<organism evidence="12">
    <name type="scientific">Triticum aestivum</name>
    <name type="common">Wheat</name>
    <dbReference type="NCBI Taxonomy" id="4565"/>
    <lineage>
        <taxon>Eukaryota</taxon>
        <taxon>Viridiplantae</taxon>
        <taxon>Streptophyta</taxon>
        <taxon>Embryophyta</taxon>
        <taxon>Tracheophyta</taxon>
        <taxon>Spermatophyta</taxon>
        <taxon>Magnoliopsida</taxon>
        <taxon>Liliopsida</taxon>
        <taxon>Poales</taxon>
        <taxon>Poaceae</taxon>
        <taxon>BOP clade</taxon>
        <taxon>Pooideae</taxon>
        <taxon>Triticodae</taxon>
        <taxon>Triticeae</taxon>
        <taxon>Triticinae</taxon>
        <taxon>Triticum</taxon>
    </lineage>
</organism>
<dbReference type="FunFam" id="1.25.40.10:FF:000924">
    <property type="entry name" value="Pentatricopeptide repeat-containing protein At4g39620, chloroplastic"/>
    <property type="match status" value="1"/>
</dbReference>
<dbReference type="GO" id="GO:0003729">
    <property type="term" value="F:mRNA binding"/>
    <property type="evidence" value="ECO:0007669"/>
    <property type="project" value="InterPro"/>
</dbReference>
<keyword evidence="4" id="KW-0934">Plastid</keyword>
<evidence type="ECO:0000256" key="8">
    <source>
        <dbReference type="ARBA" id="ARBA00022946"/>
    </source>
</evidence>
<keyword evidence="9" id="KW-0508">mRNA splicing</keyword>
<keyword evidence="13" id="KW-1185">Reference proteome</keyword>
<dbReference type="GO" id="GO:0000373">
    <property type="term" value="P:Group II intron splicing"/>
    <property type="evidence" value="ECO:0000318"/>
    <property type="project" value="GO_Central"/>
</dbReference>
<feature type="repeat" description="PPR" evidence="10">
    <location>
        <begin position="407"/>
        <end position="441"/>
    </location>
</feature>
<evidence type="ECO:0000256" key="10">
    <source>
        <dbReference type="PROSITE-ProRule" id="PRU00708"/>
    </source>
</evidence>
<feature type="compositionally biased region" description="Polar residues" evidence="11">
    <location>
        <begin position="507"/>
        <end position="522"/>
    </location>
</feature>
<keyword evidence="5" id="KW-0507">mRNA processing</keyword>
<reference evidence="12" key="1">
    <citation type="submission" date="2018-08" db="EMBL/GenBank/DDBJ databases">
        <authorList>
            <person name="Rossello M."/>
        </authorList>
    </citation>
    <scope>NUCLEOTIDE SEQUENCE [LARGE SCALE GENOMIC DNA]</scope>
    <source>
        <strain evidence="12">cv. Chinese Spring</strain>
    </source>
</reference>
<evidence type="ECO:0000313" key="12">
    <source>
        <dbReference type="EnsemblPlants" id="TraesCS6B02G332800.1"/>
    </source>
</evidence>
<dbReference type="GO" id="GO:0006397">
    <property type="term" value="P:mRNA processing"/>
    <property type="evidence" value="ECO:0007669"/>
    <property type="project" value="UniProtKB-KW"/>
</dbReference>
<dbReference type="InterPro" id="IPR044179">
    <property type="entry name" value="PPR5-like"/>
</dbReference>
<protein>
    <recommendedName>
        <fullName evidence="14">Pentacotripeptide-repeat region of PRORP domain-containing protein</fullName>
    </recommendedName>
</protein>
<evidence type="ECO:0000256" key="1">
    <source>
        <dbReference type="ARBA" id="ARBA00004229"/>
    </source>
</evidence>
<dbReference type="InterPro" id="IPR002885">
    <property type="entry name" value="PPR_rpt"/>
</dbReference>
<evidence type="ECO:0000256" key="7">
    <source>
        <dbReference type="ARBA" id="ARBA00022845"/>
    </source>
</evidence>
<name>A0A3B6PPM7_WHEAT</name>
<feature type="region of interest" description="Disordered" evidence="11">
    <location>
        <begin position="457"/>
        <end position="523"/>
    </location>
</feature>
<dbReference type="AlphaFoldDB" id="A0A3B6PPM7"/>
<feature type="repeat" description="PPR" evidence="10">
    <location>
        <begin position="372"/>
        <end position="406"/>
    </location>
</feature>
<reference evidence="12" key="2">
    <citation type="submission" date="2018-10" db="UniProtKB">
        <authorList>
            <consortium name="EnsemblPlants"/>
        </authorList>
    </citation>
    <scope>IDENTIFICATION</scope>
</reference>
<feature type="compositionally biased region" description="Low complexity" evidence="11">
    <location>
        <begin position="18"/>
        <end position="36"/>
    </location>
</feature>
<sequence length="566" mass="63742">MLAYPSTSTPPWPQRHPAAASPRRVAVAAAPAGAPARGKRRRAGAGEAEADPAAEAAELVRFFLRKSDGGKDRLVSVLDRHVKVVRTEHCFLLFEELGRRDGWVQCLEIFRWMQKQRWYVADNGIYSKLISVMGRKGQIRMAMWLFSQMRNSGCKPDTSVYNSLIGAHLHSRDKSKALVKALGYFDKMKGMERCQPNIVTYNILLRACARASDTKQVDILFKDLDESIVSPDIYTYNGVIDGYGKNGMITEMESVLVRMKSKRCRPDVITFNILIDSYGRKQTFDKMEQVFKSLLRSKERPTHPTFNSMITNYGKARLREKAESVLEKMGELGFKPNYVTQECLINMYAYCDCVSKAQQIFDELVSSQSTVPLSSLNAMLDAYCMNRLPMEADRLLDSVIEKGVVPSASTYKLLYKAYTRANDKMLVQKLLQRMNKQGIVPNKKFFLDALEAFGTSPSKPRRVQTSNSARESSRDSASNSEMASSSKPVLSTLEAVGASKKTPRILPNSNSASKPETGSKMNWRTLGRPQHWISNNMEPCELTTSEMSPFMRLRLFPLQTSVQCQG</sequence>
<evidence type="ECO:0000256" key="3">
    <source>
        <dbReference type="ARBA" id="ARBA00022528"/>
    </source>
</evidence>
<evidence type="ECO:0008006" key="14">
    <source>
        <dbReference type="Google" id="ProtNLM"/>
    </source>
</evidence>
<dbReference type="FunFam" id="1.25.40.10:FF:000291">
    <property type="entry name" value="Pentatricopeptide repeat-containing protein PPR5, chloroplastic"/>
    <property type="match status" value="1"/>
</dbReference>
<proteinExistence type="inferred from homology"/>
<feature type="repeat" description="PPR" evidence="10">
    <location>
        <begin position="302"/>
        <end position="336"/>
    </location>
</feature>
<dbReference type="EnsemblPlants" id="TraesCS6B02G332800.1">
    <property type="protein sequence ID" value="TraesCS6B02G332800.1"/>
    <property type="gene ID" value="TraesCS6B02G332800"/>
</dbReference>
<feature type="compositionally biased region" description="Low complexity" evidence="11">
    <location>
        <begin position="466"/>
        <end position="486"/>
    </location>
</feature>
<dbReference type="PANTHER" id="PTHR47874:SF5">
    <property type="entry name" value="PENTATRICOPEPTIDE REPEAT-CONTAINING PROTEIN PPR5 HOMOLOG, CHLOROPLASTIC"/>
    <property type="match status" value="1"/>
</dbReference>
<dbReference type="GO" id="GO:0009507">
    <property type="term" value="C:chloroplast"/>
    <property type="evidence" value="ECO:0007669"/>
    <property type="project" value="UniProtKB-SubCell"/>
</dbReference>
<keyword evidence="6" id="KW-0677">Repeat</keyword>
<comment type="similarity">
    <text evidence="2">Belongs to the PPR family. P subfamily.</text>
</comment>
<dbReference type="NCBIfam" id="TIGR00756">
    <property type="entry name" value="PPR"/>
    <property type="match status" value="6"/>
</dbReference>
<feature type="repeat" description="PPR" evidence="10">
    <location>
        <begin position="122"/>
        <end position="156"/>
    </location>
</feature>
<feature type="repeat" description="PPR" evidence="10">
    <location>
        <begin position="197"/>
        <end position="231"/>
    </location>
</feature>
<keyword evidence="3" id="KW-0150">Chloroplast</keyword>
<dbReference type="Gene3D" id="1.25.40.10">
    <property type="entry name" value="Tetratricopeptide repeat domain"/>
    <property type="match status" value="3"/>
</dbReference>
<dbReference type="GO" id="GO:0006417">
    <property type="term" value="P:regulation of translation"/>
    <property type="evidence" value="ECO:0007669"/>
    <property type="project" value="UniProtKB-KW"/>
</dbReference>
<dbReference type="GO" id="GO:0003727">
    <property type="term" value="F:single-stranded RNA binding"/>
    <property type="evidence" value="ECO:0000318"/>
    <property type="project" value="GO_Central"/>
</dbReference>
<dbReference type="Proteomes" id="UP000019116">
    <property type="component" value="Chromosome 6B"/>
</dbReference>
<evidence type="ECO:0000256" key="6">
    <source>
        <dbReference type="ARBA" id="ARBA00022737"/>
    </source>
</evidence>
<keyword evidence="8" id="KW-0809">Transit peptide</keyword>
<dbReference type="Pfam" id="PF01535">
    <property type="entry name" value="PPR"/>
    <property type="match status" value="1"/>
</dbReference>
<evidence type="ECO:0000256" key="11">
    <source>
        <dbReference type="SAM" id="MobiDB-lite"/>
    </source>
</evidence>